<reference evidence="2" key="1">
    <citation type="journal article" date="2019" name="Int. J. Syst. Evol. Microbiol.">
        <title>The Global Catalogue of Microorganisms (GCM) 10K type strain sequencing project: providing services to taxonomists for standard genome sequencing and annotation.</title>
        <authorList>
            <consortium name="The Broad Institute Genomics Platform"/>
            <consortium name="The Broad Institute Genome Sequencing Center for Infectious Disease"/>
            <person name="Wu L."/>
            <person name="Ma J."/>
        </authorList>
    </citation>
    <scope>NUCLEOTIDE SEQUENCE [LARGE SCALE GENOMIC DNA]</scope>
    <source>
        <strain evidence="2">CCUG 53270</strain>
    </source>
</reference>
<keyword evidence="2" id="KW-1185">Reference proteome</keyword>
<evidence type="ECO:0000313" key="2">
    <source>
        <dbReference type="Proteomes" id="UP001597180"/>
    </source>
</evidence>
<accession>A0ABW3UH21</accession>
<dbReference type="EMBL" id="JBHTLU010000012">
    <property type="protein sequence ID" value="MFD1219557.1"/>
    <property type="molecule type" value="Genomic_DNA"/>
</dbReference>
<dbReference type="RefSeq" id="WP_345595034.1">
    <property type="nucleotide sequence ID" value="NZ_BAABJG010000055.1"/>
</dbReference>
<sequence>MNIPFGYKMVDGKLVVDEYQSKIVNLMNELFLLELSQDGIKVSIDSNDIAHVMLKFNVPKTQIEGYEIEDHKQEILAYCQEILKEKLATKFEQFKKDSQ</sequence>
<evidence type="ECO:0000313" key="1">
    <source>
        <dbReference type="EMBL" id="MFD1219557.1"/>
    </source>
</evidence>
<dbReference type="Gene3D" id="3.90.1750.20">
    <property type="entry name" value="Putative Large Serine Recombinase, Chain B, Domain 2"/>
    <property type="match status" value="1"/>
</dbReference>
<protein>
    <submittedName>
        <fullName evidence="1">Uncharacterized protein</fullName>
    </submittedName>
</protein>
<dbReference type="InterPro" id="IPR038109">
    <property type="entry name" value="DNA_bind_recomb_sf"/>
</dbReference>
<dbReference type="Proteomes" id="UP001597180">
    <property type="component" value="Unassembled WGS sequence"/>
</dbReference>
<organism evidence="1 2">
    <name type="scientific">Paenibacillus vulneris</name>
    <dbReference type="NCBI Taxonomy" id="1133364"/>
    <lineage>
        <taxon>Bacteria</taxon>
        <taxon>Bacillati</taxon>
        <taxon>Bacillota</taxon>
        <taxon>Bacilli</taxon>
        <taxon>Bacillales</taxon>
        <taxon>Paenibacillaceae</taxon>
        <taxon>Paenibacillus</taxon>
    </lineage>
</organism>
<proteinExistence type="predicted"/>
<comment type="caution">
    <text evidence="1">The sequence shown here is derived from an EMBL/GenBank/DDBJ whole genome shotgun (WGS) entry which is preliminary data.</text>
</comment>
<name>A0ABW3UH21_9BACL</name>
<gene>
    <name evidence="1" type="ORF">ACFQ4B_05470</name>
</gene>